<feature type="domain" description="DNA polymerase II large subunit DP2 central" evidence="16">
    <location>
        <begin position="290"/>
        <end position="710"/>
    </location>
</feature>
<dbReference type="NCBIfam" id="NF003103">
    <property type="entry name" value="PRK04023.1"/>
    <property type="match status" value="1"/>
</dbReference>
<keyword evidence="4 14" id="KW-0548">Nucleotidyltransferase</keyword>
<dbReference type="NCBIfam" id="TIGR00354">
    <property type="entry name" value="polC"/>
    <property type="match status" value="1"/>
</dbReference>
<dbReference type="Pfam" id="PF24844">
    <property type="entry name" value="PolC_DP2_central"/>
    <property type="match status" value="1"/>
</dbReference>
<keyword evidence="11 14" id="KW-0511">Multifunctional enzyme</keyword>
<feature type="domain" description="DNA polymerase II large subunit DP2 N-terminal" evidence="15">
    <location>
        <begin position="12"/>
        <end position="282"/>
    </location>
</feature>
<proteinExistence type="inferred from homology"/>
<dbReference type="GO" id="GO:0003887">
    <property type="term" value="F:DNA-directed DNA polymerase activity"/>
    <property type="evidence" value="ECO:0007669"/>
    <property type="project" value="UniProtKB-UniRule"/>
</dbReference>
<reference evidence="18" key="1">
    <citation type="submission" date="2020-07" db="EMBL/GenBank/DDBJ databases">
        <title>Huge and variable diversity of episymbiotic CPR bacteria and DPANN archaea in groundwater ecosystems.</title>
        <authorList>
            <person name="He C.Y."/>
            <person name="Keren R."/>
            <person name="Whittaker M."/>
            <person name="Farag I.F."/>
            <person name="Doudna J."/>
            <person name="Cate J.H.D."/>
            <person name="Banfield J.F."/>
        </authorList>
    </citation>
    <scope>NUCLEOTIDE SEQUENCE</scope>
    <source>
        <strain evidence="18">NC_groundwater_1296_Ag_S-0.2um_52_80</strain>
    </source>
</reference>
<comment type="function">
    <text evidence="12 14">Possesses two activities: a DNA synthesis (polymerase) and an exonucleolytic activity that degrades single-stranded DNA in the 3'- to 5'-direction. Has a template-primer preference which is characteristic of a replicative DNA polymerase.</text>
</comment>
<evidence type="ECO:0000256" key="9">
    <source>
        <dbReference type="ARBA" id="ARBA00022932"/>
    </source>
</evidence>
<dbReference type="PIRSF" id="PIRSF016275">
    <property type="entry name" value="PolC_DP2"/>
    <property type="match status" value="1"/>
</dbReference>
<dbReference type="EC" id="3.1.11.1" evidence="14"/>
<keyword evidence="8 14" id="KW-0269">Exonuclease</keyword>
<dbReference type="GO" id="GO:0003677">
    <property type="term" value="F:DNA binding"/>
    <property type="evidence" value="ECO:0007669"/>
    <property type="project" value="UniProtKB-UniRule"/>
</dbReference>
<comment type="subunit">
    <text evidence="2 14">Heterodimer of a large subunit and a small subunit.</text>
</comment>
<name>A0A8T3YND1_9ARCH</name>
<evidence type="ECO:0000259" key="16">
    <source>
        <dbReference type="Pfam" id="PF24844"/>
    </source>
</evidence>
<accession>A0A8T3YND1</accession>
<dbReference type="InterPro" id="IPR056172">
    <property type="entry name" value="PolC_DP2_cat_dom"/>
</dbReference>
<sequence>MEQIAADDATRNYFRILQERIDRQYAAAAEARSKGKDASFEVECPPTLDLADRTENIIGPKGVAKRYRELYAEHKGDRNRAIFHLFREIVEGKMGEIPDPEKRLEQAVRTCLVLVTEGVVVAPLDGVPKVKISKNPDGSRYVDIYFAGPIRAAGGTATVFPLILGDYARQLMGLDRYKATNDEVERYVEEISIYDEIITRQYKLKDDDVRKIVRGCPVCVNGEPTEEREVVNYKDLERIPTNRVRGGMCLVISEGVGLKAMKIMSLAKMLGLDWKWLEEVIKIGKSASGKEKEIKPNFTYLSRIAAGRPIFAYPSAFGGFRLRYGRARNTCIMGKGIHPATMFLLDEFIAVGTQTKMERPGKSAEMFPVDSIEAPIVKLASGEVRKIGSVEEALEIRGEVKEILFLGDMLIALGDFRKTAHPLMPTGYCEEWWALELRKALESAGNGTGDAQKHGAHRVKKENGEHDIDFHAIAANPGLVDQNTAIEVSLQLGVPLHPKYLHYYTALSPEEATELVASARKAQKTFAGTEMEELVFGNSPRLKELLEKAGVPHRPENGGITVLKEYAYSLFKTFGGMSEAEPEKGTPALEMLSRISGMTIRDKGGTFIGCRMGRPEAAKPRKMTGDPMVLFPISTAGGNIRSINKAAESAGMIEAEVAYFLNTETKGIEEQQTSASGTRNEIARKCTRCGHFSKAEKCTNCGADTESFSKRKIDVRAVFASAAERLGVTAPPLVKGVKGLINAEKIPEPLEKGILRARQGVHIFRDATIRYELLNAPLTHFKPSEIGLSAEKARELGYKKDYAGRELLSAEQMCEIFPQDMIVNEDAGDFFLRVAKFVDEELEKFYGMPRHYNYDSKEDFVGELFLALAPHTSAAVAARIIGYTKAKVNFAHPYFHLAKRRNCDGDQDSIMLLMDALLNFSKSYLPSTRGGRMDAPLVFTTAINPSEIDDEVYEVETCSEYPLELYEQSLVLGDPEIEAIPTVKRKIGKEGQYTGFGFTHDTTRFDAGPKMSRYVAFKSMEEKIRAQAEVQGKIRAVEKKDALERVLMSHFLPDIIGNARSFSRQVVRCSKCNEKFRRIPLNGRCTKCREETLILTIAQGSVRKYLAIAKELIREHQLSAYLKQRIDLIEREIDSVFTSDKASQKSLSDYA</sequence>
<keyword evidence="5 14" id="KW-0235">DNA replication</keyword>
<evidence type="ECO:0000313" key="18">
    <source>
        <dbReference type="EMBL" id="MBI4210766.1"/>
    </source>
</evidence>
<keyword evidence="6 14" id="KW-0540">Nuclease</keyword>
<protein>
    <recommendedName>
        <fullName evidence="14">DNA polymerase II large subunit</fullName>
        <shortName evidence="14">Pol II</shortName>
        <ecNumber evidence="14">2.7.7.7</ecNumber>
    </recommendedName>
    <alternativeName>
        <fullName evidence="14">Exodeoxyribonuclease large subunit</fullName>
        <ecNumber evidence="14">3.1.11.1</ecNumber>
    </alternativeName>
</protein>
<keyword evidence="10 14" id="KW-0238">DNA-binding</keyword>
<evidence type="ECO:0000256" key="7">
    <source>
        <dbReference type="ARBA" id="ARBA00022801"/>
    </source>
</evidence>
<dbReference type="HAMAP" id="MF_00324">
    <property type="entry name" value="DNApol_II_L_arch"/>
    <property type="match status" value="1"/>
</dbReference>
<evidence type="ECO:0000256" key="5">
    <source>
        <dbReference type="ARBA" id="ARBA00022705"/>
    </source>
</evidence>
<feature type="domain" description="DNA polymerase II large subunit DP2 catalytic" evidence="17">
    <location>
        <begin position="732"/>
        <end position="1023"/>
    </location>
</feature>
<evidence type="ECO:0000256" key="3">
    <source>
        <dbReference type="ARBA" id="ARBA00022679"/>
    </source>
</evidence>
<evidence type="ECO:0000256" key="2">
    <source>
        <dbReference type="ARBA" id="ARBA00011315"/>
    </source>
</evidence>
<keyword evidence="7 14" id="KW-0378">Hydrolase</keyword>
<comment type="similarity">
    <text evidence="1 14">Belongs to the archaeal DNA polymerase II family.</text>
</comment>
<dbReference type="PANTHER" id="PTHR42210:SF1">
    <property type="entry name" value="DNA POLYMERASE II LARGE SUBUNIT"/>
    <property type="match status" value="1"/>
</dbReference>
<keyword evidence="9 14" id="KW-0239">DNA-directed DNA polymerase</keyword>
<dbReference type="InterPro" id="IPR004475">
    <property type="entry name" value="PolC_DP2"/>
</dbReference>
<dbReference type="GO" id="GO:0006261">
    <property type="term" value="P:DNA-templated DNA replication"/>
    <property type="evidence" value="ECO:0007669"/>
    <property type="project" value="UniProtKB-UniRule"/>
</dbReference>
<dbReference type="EMBL" id="JACQPB010000041">
    <property type="protein sequence ID" value="MBI4210766.1"/>
    <property type="molecule type" value="Genomic_DNA"/>
</dbReference>
<dbReference type="PANTHER" id="PTHR42210">
    <property type="entry name" value="DNA POLYMERASE II LARGE SUBUNIT"/>
    <property type="match status" value="1"/>
</dbReference>
<dbReference type="GO" id="GO:0008310">
    <property type="term" value="F:single-stranded DNA 3'-5' DNA exonuclease activity"/>
    <property type="evidence" value="ECO:0007669"/>
    <property type="project" value="UniProtKB-EC"/>
</dbReference>
<dbReference type="GO" id="GO:0006308">
    <property type="term" value="P:DNA catabolic process"/>
    <property type="evidence" value="ECO:0007669"/>
    <property type="project" value="UniProtKB-UniRule"/>
</dbReference>
<evidence type="ECO:0000259" key="15">
    <source>
        <dbReference type="Pfam" id="PF03833"/>
    </source>
</evidence>
<comment type="caution">
    <text evidence="18">The sequence shown here is derived from an EMBL/GenBank/DDBJ whole genome shotgun (WGS) entry which is preliminary data.</text>
</comment>
<comment type="catalytic activity">
    <reaction evidence="14">
        <text>Exonucleolytic cleavage in the 3'- to 5'-direction to yield nucleoside 5'-phosphates.</text>
        <dbReference type="EC" id="3.1.11.1"/>
    </reaction>
</comment>
<evidence type="ECO:0000256" key="13">
    <source>
        <dbReference type="ARBA" id="ARBA00049244"/>
    </source>
</evidence>
<evidence type="ECO:0000256" key="12">
    <source>
        <dbReference type="ARBA" id="ARBA00025068"/>
    </source>
</evidence>
<dbReference type="InterPro" id="IPR056171">
    <property type="entry name" value="PolC_DP2_central_dom"/>
</dbReference>
<dbReference type="Proteomes" id="UP000732298">
    <property type="component" value="Unassembled WGS sequence"/>
</dbReference>
<evidence type="ECO:0000256" key="11">
    <source>
        <dbReference type="ARBA" id="ARBA00023268"/>
    </source>
</evidence>
<dbReference type="EC" id="2.7.7.7" evidence="14"/>
<evidence type="ECO:0000256" key="6">
    <source>
        <dbReference type="ARBA" id="ARBA00022722"/>
    </source>
</evidence>
<gene>
    <name evidence="14" type="primary">polC</name>
    <name evidence="18" type="ORF">HY544_04645</name>
</gene>
<evidence type="ECO:0000313" key="19">
    <source>
        <dbReference type="Proteomes" id="UP000732298"/>
    </source>
</evidence>
<comment type="catalytic activity">
    <reaction evidence="13 14">
        <text>DNA(n) + a 2'-deoxyribonucleoside 5'-triphosphate = DNA(n+1) + diphosphate</text>
        <dbReference type="Rhea" id="RHEA:22508"/>
        <dbReference type="Rhea" id="RHEA-COMP:17339"/>
        <dbReference type="Rhea" id="RHEA-COMP:17340"/>
        <dbReference type="ChEBI" id="CHEBI:33019"/>
        <dbReference type="ChEBI" id="CHEBI:61560"/>
        <dbReference type="ChEBI" id="CHEBI:173112"/>
        <dbReference type="EC" id="2.7.7.7"/>
    </reaction>
</comment>
<evidence type="ECO:0000256" key="4">
    <source>
        <dbReference type="ARBA" id="ARBA00022695"/>
    </source>
</evidence>
<evidence type="ECO:0000256" key="14">
    <source>
        <dbReference type="HAMAP-Rule" id="MF_00324"/>
    </source>
</evidence>
<evidence type="ECO:0000256" key="8">
    <source>
        <dbReference type="ARBA" id="ARBA00022839"/>
    </source>
</evidence>
<organism evidence="18 19">
    <name type="scientific">Candidatus Iainarchaeum sp</name>
    <dbReference type="NCBI Taxonomy" id="3101447"/>
    <lineage>
        <taxon>Archaea</taxon>
        <taxon>Candidatus Iainarchaeota</taxon>
        <taxon>Candidatus Iainarchaeia</taxon>
        <taxon>Candidatus Iainarchaeales</taxon>
        <taxon>Candidatus Iainarchaeaceae</taxon>
        <taxon>Candidatus Iainarchaeum</taxon>
    </lineage>
</organism>
<dbReference type="InterPro" id="IPR016033">
    <property type="entry name" value="PolC_DP2_N"/>
</dbReference>
<dbReference type="AlphaFoldDB" id="A0A8T3YND1"/>
<dbReference type="Pfam" id="PF03833">
    <property type="entry name" value="PolC_DP2_N"/>
    <property type="match status" value="1"/>
</dbReference>
<evidence type="ECO:0000256" key="10">
    <source>
        <dbReference type="ARBA" id="ARBA00023125"/>
    </source>
</evidence>
<dbReference type="Pfam" id="PF24846">
    <property type="entry name" value="PolC_DP2_cat"/>
    <property type="match status" value="1"/>
</dbReference>
<evidence type="ECO:0000256" key="1">
    <source>
        <dbReference type="ARBA" id="ARBA00011053"/>
    </source>
</evidence>
<evidence type="ECO:0000259" key="17">
    <source>
        <dbReference type="Pfam" id="PF24846"/>
    </source>
</evidence>
<keyword evidence="3 14" id="KW-0808">Transferase</keyword>